<reference evidence="2" key="1">
    <citation type="journal article" date="2019" name="Int. J. Syst. Evol. Microbiol.">
        <title>The Global Catalogue of Microorganisms (GCM) 10K type strain sequencing project: providing services to taxonomists for standard genome sequencing and annotation.</title>
        <authorList>
            <consortium name="The Broad Institute Genomics Platform"/>
            <consortium name="The Broad Institute Genome Sequencing Center for Infectious Disease"/>
            <person name="Wu L."/>
            <person name="Ma J."/>
        </authorList>
    </citation>
    <scope>NUCLEOTIDE SEQUENCE [LARGE SCALE GENOMIC DNA]</scope>
    <source>
        <strain evidence="2">KCTC 52925</strain>
    </source>
</reference>
<accession>A0ABW5X7T3</accession>
<dbReference type="RefSeq" id="WP_251742813.1">
    <property type="nucleotide sequence ID" value="NZ_JBHUOJ010000022.1"/>
</dbReference>
<comment type="caution">
    <text evidence="1">The sequence shown here is derived from an EMBL/GenBank/DDBJ whole genome shotgun (WGS) entry which is preliminary data.</text>
</comment>
<dbReference type="EMBL" id="JBHUOJ010000022">
    <property type="protein sequence ID" value="MFD2833724.1"/>
    <property type="molecule type" value="Genomic_DNA"/>
</dbReference>
<evidence type="ECO:0000313" key="2">
    <source>
        <dbReference type="Proteomes" id="UP001597438"/>
    </source>
</evidence>
<name>A0ABW5X7T3_9FLAO</name>
<dbReference type="SUPFAM" id="SSF50475">
    <property type="entry name" value="FMN-binding split barrel"/>
    <property type="match status" value="1"/>
</dbReference>
<gene>
    <name evidence="1" type="ORF">ACFSYS_10525</name>
</gene>
<dbReference type="Pfam" id="PF12900">
    <property type="entry name" value="Pyridox_ox_2"/>
    <property type="match status" value="1"/>
</dbReference>
<organism evidence="1 2">
    <name type="scientific">Christiangramia antarctica</name>
    <dbReference type="NCBI Taxonomy" id="2058158"/>
    <lineage>
        <taxon>Bacteria</taxon>
        <taxon>Pseudomonadati</taxon>
        <taxon>Bacteroidota</taxon>
        <taxon>Flavobacteriia</taxon>
        <taxon>Flavobacteriales</taxon>
        <taxon>Flavobacteriaceae</taxon>
        <taxon>Christiangramia</taxon>
    </lineage>
</organism>
<evidence type="ECO:0000313" key="1">
    <source>
        <dbReference type="EMBL" id="MFD2833724.1"/>
    </source>
</evidence>
<proteinExistence type="predicted"/>
<dbReference type="Proteomes" id="UP001597438">
    <property type="component" value="Unassembled WGS sequence"/>
</dbReference>
<dbReference type="InterPro" id="IPR012349">
    <property type="entry name" value="Split_barrel_FMN-bd"/>
</dbReference>
<protein>
    <submittedName>
        <fullName evidence="1">Pyridoxamine 5'-phosphate oxidase family protein</fullName>
    </submittedName>
</protein>
<sequence length="156" mass="17526">MEAKKNSSIIKDLAHKECMDLLSSNYIGHLAFISGQNPYTVPITYYYDQAAKSIISYSDEGHKIEALRQNPTVSLGVYKIKSIENWNSVLVHGTFQELHASTAKQALHQFTEGVRKVIGHKARNFIENFSSKNYSGGMAIVYKINILSIQGKHRGH</sequence>
<dbReference type="InterPro" id="IPR024747">
    <property type="entry name" value="Pyridox_Oxase-rel"/>
</dbReference>
<dbReference type="Gene3D" id="2.30.110.10">
    <property type="entry name" value="Electron Transport, Fmn-binding Protein, Chain A"/>
    <property type="match status" value="1"/>
</dbReference>
<keyword evidence="2" id="KW-1185">Reference proteome</keyword>